<dbReference type="GO" id="GO:0005576">
    <property type="term" value="C:extracellular region"/>
    <property type="evidence" value="ECO:0007669"/>
    <property type="project" value="TreeGrafter"/>
</dbReference>
<keyword evidence="4" id="KW-1185">Reference proteome</keyword>
<proteinExistence type="predicted"/>
<dbReference type="GO" id="GO:0034663">
    <property type="term" value="C:endoplasmic reticulum chaperone complex"/>
    <property type="evidence" value="ECO:0007669"/>
    <property type="project" value="TreeGrafter"/>
</dbReference>
<gene>
    <name evidence="3" type="primary">Mzb1</name>
    <name evidence="3" type="ORF">GRAVAR_R12262</name>
</gene>
<feature type="non-terminal residue" evidence="3">
    <location>
        <position position="1"/>
    </location>
</feature>
<keyword evidence="2" id="KW-0732">Signal</keyword>
<dbReference type="GO" id="GO:0030888">
    <property type="term" value="P:regulation of B cell proliferation"/>
    <property type="evidence" value="ECO:0007669"/>
    <property type="project" value="TreeGrafter"/>
</dbReference>
<dbReference type="InterPro" id="IPR052682">
    <property type="entry name" value="MZB1"/>
</dbReference>
<accession>A0A7K9AFP2</accession>
<reference evidence="3 4" key="1">
    <citation type="submission" date="2019-09" db="EMBL/GenBank/DDBJ databases">
        <title>Bird 10,000 Genomes (B10K) Project - Family phase.</title>
        <authorList>
            <person name="Zhang G."/>
        </authorList>
    </citation>
    <scope>NUCLEOTIDE SEQUENCE [LARGE SCALE GENOMIC DNA]</scope>
    <source>
        <strain evidence="3">B10K-DU-001-02</strain>
        <tissue evidence="3">Muscle</tissue>
    </source>
</reference>
<feature type="chain" id="PRO_5029656101" evidence="2">
    <location>
        <begin position="21"/>
        <end position="194"/>
    </location>
</feature>
<organism evidence="3 4">
    <name type="scientific">Grallaria varia</name>
    <name type="common">variegated antpitta</name>
    <dbReference type="NCBI Taxonomy" id="117165"/>
    <lineage>
        <taxon>Eukaryota</taxon>
        <taxon>Metazoa</taxon>
        <taxon>Chordata</taxon>
        <taxon>Craniata</taxon>
        <taxon>Vertebrata</taxon>
        <taxon>Euteleostomi</taxon>
        <taxon>Archelosauria</taxon>
        <taxon>Archosauria</taxon>
        <taxon>Dinosauria</taxon>
        <taxon>Saurischia</taxon>
        <taxon>Theropoda</taxon>
        <taxon>Coelurosauria</taxon>
        <taxon>Aves</taxon>
        <taxon>Neognathae</taxon>
        <taxon>Neoaves</taxon>
        <taxon>Telluraves</taxon>
        <taxon>Australaves</taxon>
        <taxon>Passeriformes</taxon>
        <taxon>Formicariidae</taxon>
        <taxon>Grallaria</taxon>
    </lineage>
</organism>
<protein>
    <submittedName>
        <fullName evidence="3">MZB1 protein</fullName>
    </submittedName>
</protein>
<evidence type="ECO:0000313" key="3">
    <source>
        <dbReference type="EMBL" id="NXG26019.1"/>
    </source>
</evidence>
<feature type="signal peptide" evidence="2">
    <location>
        <begin position="1"/>
        <end position="20"/>
    </location>
</feature>
<evidence type="ECO:0000256" key="2">
    <source>
        <dbReference type="SAM" id="SignalP"/>
    </source>
</evidence>
<evidence type="ECO:0000256" key="1">
    <source>
        <dbReference type="SAM" id="MobiDB-lite"/>
    </source>
</evidence>
<dbReference type="Proteomes" id="UP000591535">
    <property type="component" value="Unassembled WGS sequence"/>
</dbReference>
<feature type="compositionally biased region" description="Low complexity" evidence="1">
    <location>
        <begin position="23"/>
        <end position="38"/>
    </location>
</feature>
<name>A0A7K9AFP2_9PASS</name>
<dbReference type="PANTHER" id="PTHR15881:SF2">
    <property type="entry name" value="MARGINAL ZONE B- AND B1-CELL-SPECIFIC PROTEIN"/>
    <property type="match status" value="1"/>
</dbReference>
<dbReference type="PANTHER" id="PTHR15881">
    <property type="entry name" value="MARGINAL ZONE B- AND B1-CELL-SPECIFIC PROTEIN"/>
    <property type="match status" value="1"/>
</dbReference>
<evidence type="ECO:0000313" key="4">
    <source>
        <dbReference type="Proteomes" id="UP000591535"/>
    </source>
</evidence>
<sequence>MRAALAAWLALSLLLGSPGAEEACGAPPAARSRSIAAPQLSPEEQLSPHMPESLRCDACQAIAFQIEEQLSKAERKVGRKALKESDYMEVLERSCSQGWESYGVHEVEGQTRLTGPGLPGQEPMSVMVSGGPWPARLSKLCHGFVGERGEAQTYEAHGRGAAALRELLCGGDKGPCARGKAAAPAAPKALQNEL</sequence>
<comment type="caution">
    <text evidence="3">The sequence shown here is derived from an EMBL/GenBank/DDBJ whole genome shotgun (WGS) entry which is preliminary data.</text>
</comment>
<feature type="region of interest" description="Disordered" evidence="1">
    <location>
        <begin position="23"/>
        <end position="50"/>
    </location>
</feature>
<dbReference type="AlphaFoldDB" id="A0A7K9AFP2"/>
<dbReference type="EMBL" id="VWZG01013247">
    <property type="protein sequence ID" value="NXG26019.1"/>
    <property type="molecule type" value="Genomic_DNA"/>
</dbReference>
<feature type="non-terminal residue" evidence="3">
    <location>
        <position position="194"/>
    </location>
</feature>